<keyword evidence="5" id="KW-0732">Signal</keyword>
<dbReference type="PROSITE" id="PS51257">
    <property type="entry name" value="PROKAR_LIPOPROTEIN"/>
    <property type="match status" value="1"/>
</dbReference>
<feature type="domain" description="OmpA-like" evidence="6">
    <location>
        <begin position="80"/>
        <end position="198"/>
    </location>
</feature>
<dbReference type="PRINTS" id="PR01021">
    <property type="entry name" value="OMPADOMAIN"/>
</dbReference>
<evidence type="ECO:0000256" key="2">
    <source>
        <dbReference type="ARBA" id="ARBA00023136"/>
    </source>
</evidence>
<keyword evidence="3" id="KW-0998">Cell outer membrane</keyword>
<evidence type="ECO:0000256" key="5">
    <source>
        <dbReference type="SAM" id="SignalP"/>
    </source>
</evidence>
<evidence type="ECO:0000256" key="1">
    <source>
        <dbReference type="ARBA" id="ARBA00004442"/>
    </source>
</evidence>
<dbReference type="InterPro" id="IPR050330">
    <property type="entry name" value="Bact_OuterMem_StrucFunc"/>
</dbReference>
<reference evidence="7 8" key="1">
    <citation type="submission" date="2023-10" db="EMBL/GenBank/DDBJ databases">
        <title>Bacteria for the degradation of biodegradable plastic PBAT(Polybutylene adipate terephthalate).</title>
        <authorList>
            <person name="Weon H.-Y."/>
            <person name="Yeon J."/>
        </authorList>
    </citation>
    <scope>NUCLEOTIDE SEQUENCE [LARGE SCALE GENOMIC DNA]</scope>
    <source>
        <strain evidence="7 8">SBD 7-3</strain>
    </source>
</reference>
<gene>
    <name evidence="7" type="ORF">RXV79_24550</name>
</gene>
<dbReference type="PRINTS" id="PR01023">
    <property type="entry name" value="NAFLGMOTY"/>
</dbReference>
<dbReference type="PROSITE" id="PS51123">
    <property type="entry name" value="OMPA_2"/>
    <property type="match status" value="1"/>
</dbReference>
<accession>A0ABZ0CSV1</accession>
<feature type="signal peptide" evidence="5">
    <location>
        <begin position="1"/>
        <end position="27"/>
    </location>
</feature>
<comment type="subcellular location">
    <subcellularLocation>
        <location evidence="1">Cell outer membrane</location>
    </subcellularLocation>
</comment>
<sequence>MTFARPFLAALCAALLAAGCGSPPPKAVPPATAAVPGSAAGPVYGKGSTDGKGFSPQMEAAERQLTSALSGTGVSVARTTDERIWITLPGDLSFQPNRSALKPGATALLDKIVVSLRGLPTADLRIVGHTDSKGAPAANDALSLDRAASTRDWLVARGMSPVRIAVAGRGSRDPLASNDDEAGRATNRRVEILVGEKPRVGATTTAK</sequence>
<evidence type="ECO:0000313" key="7">
    <source>
        <dbReference type="EMBL" id="WOB08059.1"/>
    </source>
</evidence>
<organism evidence="7 8">
    <name type="scientific">Piscinibacter gummiphilus</name>
    <dbReference type="NCBI Taxonomy" id="946333"/>
    <lineage>
        <taxon>Bacteria</taxon>
        <taxon>Pseudomonadati</taxon>
        <taxon>Pseudomonadota</taxon>
        <taxon>Betaproteobacteria</taxon>
        <taxon>Burkholderiales</taxon>
        <taxon>Sphaerotilaceae</taxon>
        <taxon>Piscinibacter</taxon>
    </lineage>
</organism>
<dbReference type="PANTHER" id="PTHR30329:SF21">
    <property type="entry name" value="LIPOPROTEIN YIAD-RELATED"/>
    <property type="match status" value="1"/>
</dbReference>
<evidence type="ECO:0000313" key="8">
    <source>
        <dbReference type="Proteomes" id="UP001303946"/>
    </source>
</evidence>
<name>A0ABZ0CSV1_9BURK</name>
<evidence type="ECO:0000256" key="4">
    <source>
        <dbReference type="PROSITE-ProRule" id="PRU00473"/>
    </source>
</evidence>
<dbReference type="InterPro" id="IPR006665">
    <property type="entry name" value="OmpA-like"/>
</dbReference>
<proteinExistence type="predicted"/>
<feature type="chain" id="PRO_5046841940" evidence="5">
    <location>
        <begin position="28"/>
        <end position="207"/>
    </location>
</feature>
<dbReference type="InterPro" id="IPR006664">
    <property type="entry name" value="OMP_bac"/>
</dbReference>
<evidence type="ECO:0000259" key="6">
    <source>
        <dbReference type="PROSITE" id="PS51123"/>
    </source>
</evidence>
<evidence type="ECO:0000256" key="3">
    <source>
        <dbReference type="ARBA" id="ARBA00023237"/>
    </source>
</evidence>
<dbReference type="CDD" id="cd07185">
    <property type="entry name" value="OmpA_C-like"/>
    <property type="match status" value="1"/>
</dbReference>
<dbReference type="SUPFAM" id="SSF103088">
    <property type="entry name" value="OmpA-like"/>
    <property type="match status" value="1"/>
</dbReference>
<keyword evidence="2 4" id="KW-0472">Membrane</keyword>
<dbReference type="Pfam" id="PF00691">
    <property type="entry name" value="OmpA"/>
    <property type="match status" value="1"/>
</dbReference>
<protein>
    <submittedName>
        <fullName evidence="7">OmpA family protein</fullName>
    </submittedName>
</protein>
<dbReference type="PANTHER" id="PTHR30329">
    <property type="entry name" value="STATOR ELEMENT OF FLAGELLAR MOTOR COMPLEX"/>
    <property type="match status" value="1"/>
</dbReference>
<keyword evidence="8" id="KW-1185">Reference proteome</keyword>
<dbReference type="EMBL" id="CP136336">
    <property type="protein sequence ID" value="WOB08059.1"/>
    <property type="molecule type" value="Genomic_DNA"/>
</dbReference>
<dbReference type="Gene3D" id="3.30.1330.60">
    <property type="entry name" value="OmpA-like domain"/>
    <property type="match status" value="1"/>
</dbReference>
<dbReference type="InterPro" id="IPR036737">
    <property type="entry name" value="OmpA-like_sf"/>
</dbReference>
<dbReference type="RefSeq" id="WP_316700738.1">
    <property type="nucleotide sequence ID" value="NZ_CP136336.1"/>
</dbReference>
<dbReference type="Proteomes" id="UP001303946">
    <property type="component" value="Chromosome"/>
</dbReference>